<keyword evidence="5" id="KW-1185">Reference proteome</keyword>
<evidence type="ECO:0000259" key="2">
    <source>
        <dbReference type="Pfam" id="PF03807"/>
    </source>
</evidence>
<dbReference type="Gene3D" id="3.40.50.720">
    <property type="entry name" value="NAD(P)-binding Rossmann-like Domain"/>
    <property type="match status" value="1"/>
</dbReference>
<dbReference type="InterPro" id="IPR008927">
    <property type="entry name" value="6-PGluconate_DH-like_C_sf"/>
</dbReference>
<dbReference type="Proteomes" id="UP000050482">
    <property type="component" value="Unassembled WGS sequence"/>
</dbReference>
<gene>
    <name evidence="4" type="ORF">AN477_01420</name>
</gene>
<feature type="domain" description="Pyrroline-5-carboxylate reductase catalytic N-terminal" evidence="2">
    <location>
        <begin position="2"/>
        <end position="93"/>
    </location>
</feature>
<sequence length="272" mass="28833">MRIGIIGTGNIGGMLSKAFATAHPDAHITIYNRTRSKADRVAEGLSNVQVALSAADVANASDTIFLCTKPADGWAVLDDIGPRLESTQTLVTTISSIPLSEIEHMTNASVAKVIPSIVQSVQSGVILVTCGPTIKQDARNRLYQLLTSIASYPYEVTESQVRVCSDLCSCGPAFLSEMLVHWADAAAMTGQISADEAQLLLSNTVIGLANLLKSGKTFAEVITHVAVPGGVTETGILALRQDTPAVFQNLHQATRHHGHGRQPNHAVSESEK</sequence>
<comment type="caution">
    <text evidence="4">The sequence shown here is derived from an EMBL/GenBank/DDBJ whole genome shotgun (WGS) entry which is preliminary data.</text>
</comment>
<dbReference type="InterPro" id="IPR000304">
    <property type="entry name" value="Pyrroline-COOH_reductase"/>
</dbReference>
<comment type="similarity">
    <text evidence="1">Belongs to the pyrroline-5-carboxylate reductase family.</text>
</comment>
<accession>A0A0P9GWE0</accession>
<dbReference type="AlphaFoldDB" id="A0A0P9GWE0"/>
<dbReference type="Pfam" id="PF14748">
    <property type="entry name" value="P5CR_dimer"/>
    <property type="match status" value="1"/>
</dbReference>
<dbReference type="InterPro" id="IPR036291">
    <property type="entry name" value="NAD(P)-bd_dom_sf"/>
</dbReference>
<name>A0A0P9GWE0_9BACL</name>
<evidence type="ECO:0000259" key="3">
    <source>
        <dbReference type="Pfam" id="PF14748"/>
    </source>
</evidence>
<dbReference type="Pfam" id="PF03807">
    <property type="entry name" value="F420_oxidored"/>
    <property type="match status" value="1"/>
</dbReference>
<evidence type="ECO:0000313" key="4">
    <source>
        <dbReference type="EMBL" id="KPV45608.1"/>
    </source>
</evidence>
<dbReference type="PATRIC" id="fig|471514.4.peg.279"/>
<feature type="domain" description="Pyrroline-5-carboxylate reductase dimerisation" evidence="3">
    <location>
        <begin position="158"/>
        <end position="254"/>
    </location>
</feature>
<dbReference type="SUPFAM" id="SSF51735">
    <property type="entry name" value="NAD(P)-binding Rossmann-fold domains"/>
    <property type="match status" value="1"/>
</dbReference>
<evidence type="ECO:0000256" key="1">
    <source>
        <dbReference type="ARBA" id="ARBA00005525"/>
    </source>
</evidence>
<dbReference type="PIRSF" id="PIRSF000193">
    <property type="entry name" value="Pyrrol-5-carb_rd"/>
    <property type="match status" value="1"/>
</dbReference>
<protein>
    <recommendedName>
        <fullName evidence="6">Pyrroline-5-carboxylate reductase</fullName>
    </recommendedName>
</protein>
<evidence type="ECO:0008006" key="6">
    <source>
        <dbReference type="Google" id="ProtNLM"/>
    </source>
</evidence>
<dbReference type="RefSeq" id="WP_054967388.1">
    <property type="nucleotide sequence ID" value="NZ_LJCO01000008.1"/>
</dbReference>
<dbReference type="PANTHER" id="PTHR11645">
    <property type="entry name" value="PYRROLINE-5-CARBOXYLATE REDUCTASE"/>
    <property type="match status" value="1"/>
</dbReference>
<dbReference type="EMBL" id="LJCO01000008">
    <property type="protein sequence ID" value="KPV45608.1"/>
    <property type="molecule type" value="Genomic_DNA"/>
</dbReference>
<proteinExistence type="inferred from homology"/>
<dbReference type="GO" id="GO:0004735">
    <property type="term" value="F:pyrroline-5-carboxylate reductase activity"/>
    <property type="evidence" value="ECO:0007669"/>
    <property type="project" value="InterPro"/>
</dbReference>
<reference evidence="4 5" key="1">
    <citation type="submission" date="2015-09" db="EMBL/GenBank/DDBJ databases">
        <title>Draft genome sequence of Alicyclobacillus ferrooxydans DSM 22381.</title>
        <authorList>
            <person name="Hemp J."/>
        </authorList>
    </citation>
    <scope>NUCLEOTIDE SEQUENCE [LARGE SCALE GENOMIC DNA]</scope>
    <source>
        <strain evidence="4 5">TC-34</strain>
    </source>
</reference>
<dbReference type="GO" id="GO:0055129">
    <property type="term" value="P:L-proline biosynthetic process"/>
    <property type="evidence" value="ECO:0007669"/>
    <property type="project" value="TreeGrafter"/>
</dbReference>
<organism evidence="4 5">
    <name type="scientific">Alicyclobacillus ferrooxydans</name>
    <dbReference type="NCBI Taxonomy" id="471514"/>
    <lineage>
        <taxon>Bacteria</taxon>
        <taxon>Bacillati</taxon>
        <taxon>Bacillota</taxon>
        <taxon>Bacilli</taxon>
        <taxon>Bacillales</taxon>
        <taxon>Alicyclobacillaceae</taxon>
        <taxon>Alicyclobacillus</taxon>
    </lineage>
</organism>
<dbReference type="PANTHER" id="PTHR11645:SF51">
    <property type="entry name" value="COME OPERON PROTEIN 4"/>
    <property type="match status" value="1"/>
</dbReference>
<evidence type="ECO:0000313" key="5">
    <source>
        <dbReference type="Proteomes" id="UP000050482"/>
    </source>
</evidence>
<dbReference type="STRING" id="471514.AN477_01420"/>
<dbReference type="InterPro" id="IPR029036">
    <property type="entry name" value="P5CR_dimer"/>
</dbReference>
<dbReference type="SUPFAM" id="SSF48179">
    <property type="entry name" value="6-phosphogluconate dehydrogenase C-terminal domain-like"/>
    <property type="match status" value="1"/>
</dbReference>
<dbReference type="InterPro" id="IPR028939">
    <property type="entry name" value="P5C_Rdtase_cat_N"/>
</dbReference>
<dbReference type="Gene3D" id="1.10.3730.10">
    <property type="entry name" value="ProC C-terminal domain-like"/>
    <property type="match status" value="1"/>
</dbReference>